<feature type="compositionally biased region" description="Pro residues" evidence="5">
    <location>
        <begin position="731"/>
        <end position="746"/>
    </location>
</feature>
<evidence type="ECO:0000256" key="2">
    <source>
        <dbReference type="ARBA" id="ARBA00013064"/>
    </source>
</evidence>
<organism evidence="8 9">
    <name type="scientific">Podospora aff. communis PSN243</name>
    <dbReference type="NCBI Taxonomy" id="3040156"/>
    <lineage>
        <taxon>Eukaryota</taxon>
        <taxon>Fungi</taxon>
        <taxon>Dikarya</taxon>
        <taxon>Ascomycota</taxon>
        <taxon>Pezizomycotina</taxon>
        <taxon>Sordariomycetes</taxon>
        <taxon>Sordariomycetidae</taxon>
        <taxon>Sordariales</taxon>
        <taxon>Podosporaceae</taxon>
        <taxon>Podospora</taxon>
    </lineage>
</organism>
<dbReference type="AlphaFoldDB" id="A0AAV9H8Y1"/>
<feature type="region of interest" description="Disordered" evidence="5">
    <location>
        <begin position="807"/>
        <end position="881"/>
    </location>
</feature>
<evidence type="ECO:0000259" key="7">
    <source>
        <dbReference type="PROSITE" id="PS50056"/>
    </source>
</evidence>
<evidence type="ECO:0000313" key="8">
    <source>
        <dbReference type="EMBL" id="KAK4456260.1"/>
    </source>
</evidence>
<evidence type="ECO:0000259" key="6">
    <source>
        <dbReference type="PROSITE" id="PS50054"/>
    </source>
</evidence>
<gene>
    <name evidence="8" type="ORF">QBC34DRAFT_13853</name>
</gene>
<evidence type="ECO:0000256" key="5">
    <source>
        <dbReference type="SAM" id="MobiDB-lite"/>
    </source>
</evidence>
<dbReference type="SUPFAM" id="SSF52799">
    <property type="entry name" value="(Phosphotyrosine protein) phosphatases II"/>
    <property type="match status" value="1"/>
</dbReference>
<feature type="compositionally biased region" description="Polar residues" evidence="5">
    <location>
        <begin position="635"/>
        <end position="644"/>
    </location>
</feature>
<dbReference type="GO" id="GO:0017017">
    <property type="term" value="F:MAP kinase tyrosine/serine/threonine phosphatase activity"/>
    <property type="evidence" value="ECO:0007669"/>
    <property type="project" value="TreeGrafter"/>
</dbReference>
<feature type="domain" description="Tyrosine specific protein phosphatases" evidence="7">
    <location>
        <begin position="439"/>
        <end position="490"/>
    </location>
</feature>
<feature type="compositionally biased region" description="Basic and acidic residues" evidence="5">
    <location>
        <begin position="562"/>
        <end position="573"/>
    </location>
</feature>
<dbReference type="InterPro" id="IPR000340">
    <property type="entry name" value="Dual-sp_phosphatase_cat-dom"/>
</dbReference>
<protein>
    <recommendedName>
        <fullName evidence="2">protein-tyrosine-phosphatase</fullName>
        <ecNumber evidence="2">3.1.3.48</ecNumber>
    </recommendedName>
</protein>
<dbReference type="PROSITE" id="PS50056">
    <property type="entry name" value="TYR_PHOSPHATASE_2"/>
    <property type="match status" value="1"/>
</dbReference>
<evidence type="ECO:0000256" key="3">
    <source>
        <dbReference type="ARBA" id="ARBA00022801"/>
    </source>
</evidence>
<dbReference type="Pfam" id="PF00782">
    <property type="entry name" value="DSPc"/>
    <property type="match status" value="1"/>
</dbReference>
<feature type="region of interest" description="Disordered" evidence="5">
    <location>
        <begin position="369"/>
        <end position="392"/>
    </location>
</feature>
<comment type="similarity">
    <text evidence="1">Belongs to the protein-tyrosine phosphatase family. Non-receptor class dual specificity subfamily.</text>
</comment>
<dbReference type="GO" id="GO:0005829">
    <property type="term" value="C:cytosol"/>
    <property type="evidence" value="ECO:0007669"/>
    <property type="project" value="TreeGrafter"/>
</dbReference>
<evidence type="ECO:0000256" key="4">
    <source>
        <dbReference type="ARBA" id="ARBA00022912"/>
    </source>
</evidence>
<dbReference type="Gene3D" id="3.90.190.10">
    <property type="entry name" value="Protein tyrosine phosphatase superfamily"/>
    <property type="match status" value="1"/>
</dbReference>
<comment type="caution">
    <text evidence="8">The sequence shown here is derived from an EMBL/GenBank/DDBJ whole genome shotgun (WGS) entry which is preliminary data.</text>
</comment>
<sequence length="881" mass="95230">MPSAAVRRMYEDQIPSFMSVFDLESDAMDQQGLVTVLDPKLVMEPPKMPGSSAPELRPPTLVPDSSHKHNDSTSTQTTESVESSPTTTLSCTDSSDLSDASPSSSPDSPIISLMPLSSFAPAPFGVLSGGMANLSVSDATPERPMTSPAPRRPKNMKGLSIQPPFNSLSSSLMSEPTSPASSFIKPTIPAMKRKPSQLSLKTSTSDLVTRTTLDIPTSPSVPSLQIPPILQRRALKHSTSSPHMLSGLKSATFGPAGGMTIPTVLERNETGLSTFLRPPRPAINAPGLDTSIAEEDSPIRSQIANTSTFDVEPFHEVENNEDQKTPGYPDGPICIYPDNVFLYLEPSAEEASRFDLVINVAREVRNPFEGYGKAQSEEKEKPKDDSPIPDTALTGASFATAFEYPPEELADTPTTPKAQSFKEPEYIHMPWDHNTDIAPELMGLCETIDAKVKEGKKVLIHCQQGASRSASLIIAYGMYRNPALSVNDAYYAAQARSRWISPNMRLMYCLQDFQKEVSKKKLPPSAPWSGRSPTGKHRATLSADNIERPPKEPLTAPLPEETSTKDVSPERSPIRARGNSTPNRGDPISPGPSSAPSSFSWTEKEDENDPGRLGRFDRATTSKPPPTLKPPQLDSGFSSATSFSKPPPSPGFAPTCFSRPLPSPARPSFKFSDDPPMSPGFAPPEPFRRPPPPSPGFAPPEFRAPPEPLRAPPPPLRAPPQPLQLSSKPLEAPPEPFRRPPPPPSPGFGAHRFGNSTQGFGFVPLSISTPSKPAQRPTTRAGPPERQITIMRAFSDDTALLSPRVEAMTNNPLRGPLSGLGGLRLVEVPPTPTSEELFSPRESVCPRDPFFPFGRPQQVADPRSPPTVGETPIVRSIDEVL</sequence>
<dbReference type="Proteomes" id="UP001321760">
    <property type="component" value="Unassembled WGS sequence"/>
</dbReference>
<feature type="domain" description="Tyrosine-protein phosphatase" evidence="6">
    <location>
        <begin position="331"/>
        <end position="519"/>
    </location>
</feature>
<dbReference type="GO" id="GO:0005634">
    <property type="term" value="C:nucleus"/>
    <property type="evidence" value="ECO:0007669"/>
    <property type="project" value="TreeGrafter"/>
</dbReference>
<dbReference type="SMART" id="SM00195">
    <property type="entry name" value="DSPc"/>
    <property type="match status" value="1"/>
</dbReference>
<feature type="compositionally biased region" description="Low complexity" evidence="5">
    <location>
        <begin position="587"/>
        <end position="600"/>
    </location>
</feature>
<feature type="compositionally biased region" description="Basic and acidic residues" evidence="5">
    <location>
        <begin position="609"/>
        <end position="620"/>
    </location>
</feature>
<dbReference type="EMBL" id="MU865913">
    <property type="protein sequence ID" value="KAK4456260.1"/>
    <property type="molecule type" value="Genomic_DNA"/>
</dbReference>
<keyword evidence="3" id="KW-0378">Hydrolase</keyword>
<dbReference type="PANTHER" id="PTHR10159">
    <property type="entry name" value="DUAL SPECIFICITY PROTEIN PHOSPHATASE"/>
    <property type="match status" value="1"/>
</dbReference>
<feature type="compositionally biased region" description="Basic and acidic residues" evidence="5">
    <location>
        <begin position="375"/>
        <end position="386"/>
    </location>
</feature>
<feature type="compositionally biased region" description="Low complexity" evidence="5">
    <location>
        <begin position="72"/>
        <end position="109"/>
    </location>
</feature>
<dbReference type="CDD" id="cd14521">
    <property type="entry name" value="DSP_fungal_SDP1-like"/>
    <property type="match status" value="1"/>
</dbReference>
<name>A0AAV9H8Y1_9PEZI</name>
<evidence type="ECO:0000256" key="1">
    <source>
        <dbReference type="ARBA" id="ARBA00008601"/>
    </source>
</evidence>
<keyword evidence="4" id="KW-0904">Protein phosphatase</keyword>
<dbReference type="GO" id="GO:0033550">
    <property type="term" value="F:MAP kinase tyrosine phosphatase activity"/>
    <property type="evidence" value="ECO:0007669"/>
    <property type="project" value="TreeGrafter"/>
</dbReference>
<dbReference type="InterPro" id="IPR016130">
    <property type="entry name" value="Tyr_Pase_AS"/>
</dbReference>
<reference evidence="8" key="1">
    <citation type="journal article" date="2023" name="Mol. Phylogenet. Evol.">
        <title>Genome-scale phylogeny and comparative genomics of the fungal order Sordariales.</title>
        <authorList>
            <person name="Hensen N."/>
            <person name="Bonometti L."/>
            <person name="Westerberg I."/>
            <person name="Brannstrom I.O."/>
            <person name="Guillou S."/>
            <person name="Cros-Aarteil S."/>
            <person name="Calhoun S."/>
            <person name="Haridas S."/>
            <person name="Kuo A."/>
            <person name="Mondo S."/>
            <person name="Pangilinan J."/>
            <person name="Riley R."/>
            <person name="LaButti K."/>
            <person name="Andreopoulos B."/>
            <person name="Lipzen A."/>
            <person name="Chen C."/>
            <person name="Yan M."/>
            <person name="Daum C."/>
            <person name="Ng V."/>
            <person name="Clum A."/>
            <person name="Steindorff A."/>
            <person name="Ohm R.A."/>
            <person name="Martin F."/>
            <person name="Silar P."/>
            <person name="Natvig D.O."/>
            <person name="Lalanne C."/>
            <person name="Gautier V."/>
            <person name="Ament-Velasquez S.L."/>
            <person name="Kruys A."/>
            <person name="Hutchinson M.I."/>
            <person name="Powell A.J."/>
            <person name="Barry K."/>
            <person name="Miller A.N."/>
            <person name="Grigoriev I.V."/>
            <person name="Debuchy R."/>
            <person name="Gladieux P."/>
            <person name="Hiltunen Thoren M."/>
            <person name="Johannesson H."/>
        </authorList>
    </citation>
    <scope>NUCLEOTIDE SEQUENCE</scope>
    <source>
        <strain evidence="8">PSN243</strain>
    </source>
</reference>
<feature type="compositionally biased region" description="Polar residues" evidence="5">
    <location>
        <begin position="766"/>
        <end position="778"/>
    </location>
</feature>
<dbReference type="EC" id="3.1.3.48" evidence="2"/>
<reference evidence="8" key="2">
    <citation type="submission" date="2023-05" db="EMBL/GenBank/DDBJ databases">
        <authorList>
            <consortium name="Lawrence Berkeley National Laboratory"/>
            <person name="Steindorff A."/>
            <person name="Hensen N."/>
            <person name="Bonometti L."/>
            <person name="Westerberg I."/>
            <person name="Brannstrom I.O."/>
            <person name="Guillou S."/>
            <person name="Cros-Aarteil S."/>
            <person name="Calhoun S."/>
            <person name="Haridas S."/>
            <person name="Kuo A."/>
            <person name="Mondo S."/>
            <person name="Pangilinan J."/>
            <person name="Riley R."/>
            <person name="Labutti K."/>
            <person name="Andreopoulos B."/>
            <person name="Lipzen A."/>
            <person name="Chen C."/>
            <person name="Yanf M."/>
            <person name="Daum C."/>
            <person name="Ng V."/>
            <person name="Clum A."/>
            <person name="Ohm R."/>
            <person name="Martin F."/>
            <person name="Silar P."/>
            <person name="Natvig D."/>
            <person name="Lalanne C."/>
            <person name="Gautier V."/>
            <person name="Ament-Velasquez S.L."/>
            <person name="Kruys A."/>
            <person name="Hutchinson M.I."/>
            <person name="Powell A.J."/>
            <person name="Barry K."/>
            <person name="Miller A.N."/>
            <person name="Grigoriev I.V."/>
            <person name="Debuchy R."/>
            <person name="Gladieux P."/>
            <person name="Thoren M.H."/>
            <person name="Johannesson H."/>
        </authorList>
    </citation>
    <scope>NUCLEOTIDE SEQUENCE</scope>
    <source>
        <strain evidence="8">PSN243</strain>
    </source>
</reference>
<dbReference type="InterPro" id="IPR020422">
    <property type="entry name" value="TYR_PHOSPHATASE_DUAL_dom"/>
</dbReference>
<feature type="region of interest" description="Disordered" evidence="5">
    <location>
        <begin position="137"/>
        <end position="157"/>
    </location>
</feature>
<feature type="region of interest" description="Disordered" evidence="5">
    <location>
        <begin position="520"/>
        <end position="787"/>
    </location>
</feature>
<dbReference type="PANTHER" id="PTHR10159:SF519">
    <property type="entry name" value="DUAL SPECIFICITY PROTEIN PHOSPHATASE MPK3"/>
    <property type="match status" value="1"/>
</dbReference>
<feature type="region of interest" description="Disordered" evidence="5">
    <location>
        <begin position="42"/>
        <end position="109"/>
    </location>
</feature>
<dbReference type="PROSITE" id="PS50054">
    <property type="entry name" value="TYR_PHOSPHATASE_DUAL"/>
    <property type="match status" value="1"/>
</dbReference>
<dbReference type="GO" id="GO:0043409">
    <property type="term" value="P:negative regulation of MAPK cascade"/>
    <property type="evidence" value="ECO:0007669"/>
    <property type="project" value="TreeGrafter"/>
</dbReference>
<dbReference type="PROSITE" id="PS00383">
    <property type="entry name" value="TYR_PHOSPHATASE_1"/>
    <property type="match status" value="1"/>
</dbReference>
<dbReference type="InterPro" id="IPR000387">
    <property type="entry name" value="Tyr_Pase_dom"/>
</dbReference>
<proteinExistence type="inferred from homology"/>
<feature type="compositionally biased region" description="Pro residues" evidence="5">
    <location>
        <begin position="676"/>
        <end position="722"/>
    </location>
</feature>
<keyword evidence="9" id="KW-1185">Reference proteome</keyword>
<dbReference type="GO" id="GO:0008330">
    <property type="term" value="F:protein tyrosine/threonine phosphatase activity"/>
    <property type="evidence" value="ECO:0007669"/>
    <property type="project" value="TreeGrafter"/>
</dbReference>
<evidence type="ECO:0000313" key="9">
    <source>
        <dbReference type="Proteomes" id="UP001321760"/>
    </source>
</evidence>
<accession>A0AAV9H8Y1</accession>
<dbReference type="InterPro" id="IPR029021">
    <property type="entry name" value="Prot-tyrosine_phosphatase-like"/>
</dbReference>